<dbReference type="InterPro" id="IPR000515">
    <property type="entry name" value="MetI-like"/>
</dbReference>
<keyword evidence="6 7" id="KW-0472">Membrane</keyword>
<evidence type="ECO:0000256" key="2">
    <source>
        <dbReference type="ARBA" id="ARBA00022448"/>
    </source>
</evidence>
<reference evidence="10" key="1">
    <citation type="submission" date="2016-06" db="EMBL/GenBank/DDBJ databases">
        <authorList>
            <person name="Rodrigo-Torres L."/>
            <person name="Arahal D.R."/>
        </authorList>
    </citation>
    <scope>NUCLEOTIDE SEQUENCE [LARGE SCALE GENOMIC DNA]</scope>
    <source>
        <strain evidence="10">CECT 7224</strain>
    </source>
</reference>
<feature type="transmembrane region" description="Helical" evidence="7">
    <location>
        <begin position="83"/>
        <end position="107"/>
    </location>
</feature>
<keyword evidence="5 7" id="KW-1133">Transmembrane helix</keyword>
<name>A0A1C3JKK5_9VIBR</name>
<dbReference type="Gene3D" id="1.10.3720.10">
    <property type="entry name" value="MetI-like"/>
    <property type="match status" value="1"/>
</dbReference>
<dbReference type="Pfam" id="PF00528">
    <property type="entry name" value="BPD_transp_1"/>
    <property type="match status" value="1"/>
</dbReference>
<evidence type="ECO:0000256" key="6">
    <source>
        <dbReference type="ARBA" id="ARBA00023136"/>
    </source>
</evidence>
<feature type="transmembrane region" description="Helical" evidence="7">
    <location>
        <begin position="238"/>
        <end position="256"/>
    </location>
</feature>
<keyword evidence="2 7" id="KW-0813">Transport</keyword>
<proteinExistence type="inferred from homology"/>
<keyword evidence="10" id="KW-1185">Reference proteome</keyword>
<keyword evidence="3" id="KW-1003">Cell membrane</keyword>
<feature type="transmembrane region" description="Helical" evidence="7">
    <location>
        <begin position="198"/>
        <end position="218"/>
    </location>
</feature>
<feature type="transmembrane region" description="Helical" evidence="7">
    <location>
        <begin position="12"/>
        <end position="32"/>
    </location>
</feature>
<dbReference type="RefSeq" id="WP_065677744.1">
    <property type="nucleotide sequence ID" value="NZ_AP025464.1"/>
</dbReference>
<comment type="similarity">
    <text evidence="7">Belongs to the binding-protein-dependent transport system permease family.</text>
</comment>
<feature type="transmembrane region" description="Helical" evidence="7">
    <location>
        <begin position="114"/>
        <end position="136"/>
    </location>
</feature>
<evidence type="ECO:0000256" key="1">
    <source>
        <dbReference type="ARBA" id="ARBA00004651"/>
    </source>
</evidence>
<feature type="domain" description="ABC transmembrane type-1" evidence="8">
    <location>
        <begin position="76"/>
        <end position="256"/>
    </location>
</feature>
<keyword evidence="4 7" id="KW-0812">Transmembrane</keyword>
<evidence type="ECO:0000256" key="7">
    <source>
        <dbReference type="RuleBase" id="RU363032"/>
    </source>
</evidence>
<dbReference type="PANTHER" id="PTHR30151:SF25">
    <property type="entry name" value="TAURINE TRANSPORT SYSTEM PERMEASE PROTEIN TAUC"/>
    <property type="match status" value="1"/>
</dbReference>
<dbReference type="GO" id="GO:0005886">
    <property type="term" value="C:plasma membrane"/>
    <property type="evidence" value="ECO:0007669"/>
    <property type="project" value="UniProtKB-SubCell"/>
</dbReference>
<evidence type="ECO:0000259" key="8">
    <source>
        <dbReference type="PROSITE" id="PS50928"/>
    </source>
</evidence>
<dbReference type="PANTHER" id="PTHR30151">
    <property type="entry name" value="ALKANE SULFONATE ABC TRANSPORTER-RELATED, MEMBRANE SUBUNIT"/>
    <property type="match status" value="1"/>
</dbReference>
<evidence type="ECO:0000313" key="9">
    <source>
        <dbReference type="EMBL" id="SBT15607.1"/>
    </source>
</evidence>
<dbReference type="InterPro" id="IPR035906">
    <property type="entry name" value="MetI-like_sf"/>
</dbReference>
<dbReference type="GO" id="GO:0010438">
    <property type="term" value="P:cellular response to sulfur starvation"/>
    <property type="evidence" value="ECO:0007669"/>
    <property type="project" value="TreeGrafter"/>
</dbReference>
<organism evidence="9 10">
    <name type="scientific">Vibrio celticus</name>
    <dbReference type="NCBI Taxonomy" id="446372"/>
    <lineage>
        <taxon>Bacteria</taxon>
        <taxon>Pseudomonadati</taxon>
        <taxon>Pseudomonadota</taxon>
        <taxon>Gammaproteobacteria</taxon>
        <taxon>Vibrionales</taxon>
        <taxon>Vibrionaceae</taxon>
        <taxon>Vibrio</taxon>
    </lineage>
</organism>
<dbReference type="Proteomes" id="UP000092819">
    <property type="component" value="Unassembled WGS sequence"/>
</dbReference>
<accession>A0A1C3JKK5</accession>
<dbReference type="EMBL" id="FLQZ01000166">
    <property type="protein sequence ID" value="SBT15607.1"/>
    <property type="molecule type" value="Genomic_DNA"/>
</dbReference>
<comment type="subcellular location">
    <subcellularLocation>
        <location evidence="1 7">Cell membrane</location>
        <topology evidence="1 7">Multi-pass membrane protein</topology>
    </subcellularLocation>
</comment>
<sequence>MTKVINRHPSKFGRVMLGVMPFLILLAVYVTASDARLAANSADKLLPAFSSFADAIDRMAFTPSRRTGEYLMWTDTFASLTRLAWGIGISALIGLSLGIATGIIPLVRSSLSPMITTVSLIPPMAILPILFISFGVGELSKVVLIVIGVCPIIIRDIQLRVQSLPDEQLIKAQTLGANSWQIIVRVILPQIMPKLIEAVRLTLGSAWLFLIAAEAIVATEGLGYRIFLVRRYLSMDVILPYVLWITILAYCMDWLLRLASKKLSPWYHQSQGENNG</sequence>
<evidence type="ECO:0000256" key="5">
    <source>
        <dbReference type="ARBA" id="ARBA00022989"/>
    </source>
</evidence>
<evidence type="ECO:0000313" key="10">
    <source>
        <dbReference type="Proteomes" id="UP000092819"/>
    </source>
</evidence>
<dbReference type="SUPFAM" id="SSF161098">
    <property type="entry name" value="MetI-like"/>
    <property type="match status" value="1"/>
</dbReference>
<feature type="transmembrane region" description="Helical" evidence="7">
    <location>
        <begin position="142"/>
        <end position="161"/>
    </location>
</feature>
<evidence type="ECO:0000256" key="3">
    <source>
        <dbReference type="ARBA" id="ARBA00022475"/>
    </source>
</evidence>
<protein>
    <submittedName>
        <fullName evidence="9">Putative aliphatic sulfonates transport permease protein SsuC</fullName>
    </submittedName>
</protein>
<dbReference type="AlphaFoldDB" id="A0A1C3JKK5"/>
<dbReference type="GO" id="GO:0055085">
    <property type="term" value="P:transmembrane transport"/>
    <property type="evidence" value="ECO:0007669"/>
    <property type="project" value="InterPro"/>
</dbReference>
<dbReference type="CDD" id="cd06261">
    <property type="entry name" value="TM_PBP2"/>
    <property type="match status" value="1"/>
</dbReference>
<evidence type="ECO:0000256" key="4">
    <source>
        <dbReference type="ARBA" id="ARBA00022692"/>
    </source>
</evidence>
<gene>
    <name evidence="9" type="primary">ssuC_2</name>
    <name evidence="9" type="ORF">VCE7224_04406</name>
</gene>
<dbReference type="PROSITE" id="PS50928">
    <property type="entry name" value="ABC_TM1"/>
    <property type="match status" value="1"/>
</dbReference>